<feature type="domain" description="UspA" evidence="2">
    <location>
        <begin position="1"/>
        <end position="140"/>
    </location>
</feature>
<gene>
    <name evidence="3" type="ORF">SAMN04515673_10352</name>
</gene>
<dbReference type="InterPro" id="IPR006016">
    <property type="entry name" value="UspA"/>
</dbReference>
<proteinExistence type="inferred from homology"/>
<dbReference type="CDD" id="cd00293">
    <property type="entry name" value="USP-like"/>
    <property type="match status" value="1"/>
</dbReference>
<dbReference type="InterPro" id="IPR006015">
    <property type="entry name" value="Universal_stress_UspA"/>
</dbReference>
<evidence type="ECO:0000313" key="4">
    <source>
        <dbReference type="Proteomes" id="UP000199302"/>
    </source>
</evidence>
<reference evidence="3 4" key="1">
    <citation type="submission" date="2016-10" db="EMBL/GenBank/DDBJ databases">
        <authorList>
            <person name="de Groot N.N."/>
        </authorList>
    </citation>
    <scope>NUCLEOTIDE SEQUENCE [LARGE SCALE GENOMIC DNA]</scope>
    <source>
        <strain evidence="4">KMM 9023,NRIC 0796,JCM 17311,KCTC 23692</strain>
    </source>
</reference>
<dbReference type="AlphaFoldDB" id="A0A1I6DDZ9"/>
<dbReference type="PRINTS" id="PR01438">
    <property type="entry name" value="UNVRSLSTRESS"/>
</dbReference>
<dbReference type="EMBL" id="FOYI01000003">
    <property type="protein sequence ID" value="SFR03679.1"/>
    <property type="molecule type" value="Genomic_DNA"/>
</dbReference>
<evidence type="ECO:0000313" key="3">
    <source>
        <dbReference type="EMBL" id="SFR03679.1"/>
    </source>
</evidence>
<dbReference type="STRING" id="871652.SAMN04515673_10352"/>
<dbReference type="Pfam" id="PF00582">
    <property type="entry name" value="Usp"/>
    <property type="match status" value="1"/>
</dbReference>
<dbReference type="Proteomes" id="UP000199302">
    <property type="component" value="Unassembled WGS sequence"/>
</dbReference>
<organism evidence="3 4">
    <name type="scientific">Poseidonocella sedimentorum</name>
    <dbReference type="NCBI Taxonomy" id="871652"/>
    <lineage>
        <taxon>Bacteria</taxon>
        <taxon>Pseudomonadati</taxon>
        <taxon>Pseudomonadota</taxon>
        <taxon>Alphaproteobacteria</taxon>
        <taxon>Rhodobacterales</taxon>
        <taxon>Roseobacteraceae</taxon>
        <taxon>Poseidonocella</taxon>
    </lineage>
</organism>
<dbReference type="SUPFAM" id="SSF52402">
    <property type="entry name" value="Adenine nucleotide alpha hydrolases-like"/>
    <property type="match status" value="1"/>
</dbReference>
<keyword evidence="4" id="KW-1185">Reference proteome</keyword>
<evidence type="ECO:0000259" key="2">
    <source>
        <dbReference type="Pfam" id="PF00582"/>
    </source>
</evidence>
<dbReference type="OrthoDB" id="9792500at2"/>
<dbReference type="PANTHER" id="PTHR46268:SF6">
    <property type="entry name" value="UNIVERSAL STRESS PROTEIN UP12"/>
    <property type="match status" value="1"/>
</dbReference>
<name>A0A1I6DDZ9_9RHOB</name>
<dbReference type="InterPro" id="IPR014729">
    <property type="entry name" value="Rossmann-like_a/b/a_fold"/>
</dbReference>
<comment type="similarity">
    <text evidence="1">Belongs to the universal stress protein A family.</text>
</comment>
<protein>
    <submittedName>
        <fullName evidence="3">Nucleotide-binding universal stress protein, UspA family</fullName>
    </submittedName>
</protein>
<dbReference type="RefSeq" id="WP_092077703.1">
    <property type="nucleotide sequence ID" value="NZ_FOYI01000003.1"/>
</dbReference>
<accession>A0A1I6DDZ9</accession>
<sequence>MFNKILLPIDLEEEQSWAKALPMAQRLAGESGTVHLLGIVHDVGSALVAGFLPEGYEREALSKMQRRLLEFAKDHGAEGRIEAHTGHGHVPEVILRQAKKTGAELIVMASHSPDDLRTYLVGSHADKVVHNAKIPVLVMR</sequence>
<dbReference type="PANTHER" id="PTHR46268">
    <property type="entry name" value="STRESS RESPONSE PROTEIN NHAX"/>
    <property type="match status" value="1"/>
</dbReference>
<dbReference type="Gene3D" id="3.40.50.620">
    <property type="entry name" value="HUPs"/>
    <property type="match status" value="1"/>
</dbReference>
<evidence type="ECO:0000256" key="1">
    <source>
        <dbReference type="ARBA" id="ARBA00008791"/>
    </source>
</evidence>